<dbReference type="Proteomes" id="UP000009399">
    <property type="component" value="Chromosome"/>
</dbReference>
<evidence type="ECO:0000313" key="3">
    <source>
        <dbReference type="Proteomes" id="UP000009399"/>
    </source>
</evidence>
<feature type="region of interest" description="Disordered" evidence="1">
    <location>
        <begin position="169"/>
        <end position="189"/>
    </location>
</feature>
<gene>
    <name evidence="2" type="ORF">MOS_179</name>
</gene>
<name>A0AAI8AMC1_MESHY</name>
<dbReference type="RefSeq" id="WP_015084048.1">
    <property type="nucleotide sequence ID" value="NC_019552.1"/>
</dbReference>
<dbReference type="EMBL" id="CP003914">
    <property type="protein sequence ID" value="AFX74108.1"/>
    <property type="molecule type" value="Genomic_DNA"/>
</dbReference>
<organism evidence="2 3">
    <name type="scientific">Mesomycoplasma hyorhinis SK76</name>
    <dbReference type="NCBI Taxonomy" id="1118964"/>
    <lineage>
        <taxon>Bacteria</taxon>
        <taxon>Bacillati</taxon>
        <taxon>Mycoplasmatota</taxon>
        <taxon>Mycoplasmoidales</taxon>
        <taxon>Metamycoplasmataceae</taxon>
        <taxon>Mesomycoplasma</taxon>
    </lineage>
</organism>
<dbReference type="AlphaFoldDB" id="A0AAI8AMC1"/>
<reference evidence="2 3" key="1">
    <citation type="journal article" date="2013" name="Genome Announc.">
        <title>Complete Genome Sequence of Mycoplasma hyorhinis Strain SK76.</title>
        <authorList>
            <person name="Goodison S."/>
            <person name="Urquidi V."/>
            <person name="Kumar D."/>
            <person name="Reyes L."/>
            <person name="Rosser C.J."/>
        </authorList>
    </citation>
    <scope>NUCLEOTIDE SEQUENCE [LARGE SCALE GENOMIC DNA]</scope>
    <source>
        <strain evidence="2 3">SK76</strain>
    </source>
</reference>
<sequence>MSVGNLNSDVIHTYADANSNSAQNTDPLYVDSPDWFVLEKTTGTFLPDAKMIYSFEVYDPNNKIDKLATDDRPEADQHWQKRELYNTMTQNIEYGNQIAWQTINKIHLELKSKQSILNFRDLTYNKGSNAMHVAASNPNISIKDAEDIPNYTNSLKSSSKINFRYKYPSQDSEYKPSNIPNDPDTYSNTDIEKRINTYVREIKNGTDSNSKTINLQVGSATQTSSNISLGLRQKVLSKILSINFNNLSIKDKPVLFAKNSSKFINTIQTPFSVNDGAWWFGTQSSSQNQNSNILGLTSNIDLNTNVDQNKFGIKNIRYNNDINSVIVDYQRNTDAQIQTAFPEAVYASFINQKGDLYFFGGRDGNPLSYRNDYDFTNNTMTFYLGSEQIPYDQRPKFGEILSFVGVVVAPYIADGTPSNRASISNNTDITLTEQDNSGSTIDFSNMYLTNFVKQEPIYKRIKIGSSNFN</sequence>
<feature type="compositionally biased region" description="Polar residues" evidence="1">
    <location>
        <begin position="178"/>
        <end position="189"/>
    </location>
</feature>
<evidence type="ECO:0000313" key="2">
    <source>
        <dbReference type="EMBL" id="AFX74108.1"/>
    </source>
</evidence>
<accession>A0AAI8AMC1</accession>
<dbReference type="KEGG" id="mhs:MOS_179"/>
<evidence type="ECO:0000256" key="1">
    <source>
        <dbReference type="SAM" id="MobiDB-lite"/>
    </source>
</evidence>
<proteinExistence type="predicted"/>
<protein>
    <submittedName>
        <fullName evidence="2">Uncharacterized protein</fullName>
    </submittedName>
</protein>